<comment type="caution">
    <text evidence="1">The sequence shown here is derived from an EMBL/GenBank/DDBJ whole genome shotgun (WGS) entry which is preliminary data.</text>
</comment>
<evidence type="ECO:0000313" key="1">
    <source>
        <dbReference type="EMBL" id="KAI8544687.1"/>
    </source>
</evidence>
<dbReference type="Proteomes" id="UP001062846">
    <property type="component" value="Chromosome 8"/>
</dbReference>
<protein>
    <submittedName>
        <fullName evidence="1">Uncharacterized protein</fullName>
    </submittedName>
</protein>
<keyword evidence="2" id="KW-1185">Reference proteome</keyword>
<proteinExistence type="predicted"/>
<dbReference type="EMBL" id="CM046395">
    <property type="protein sequence ID" value="KAI8544687.1"/>
    <property type="molecule type" value="Genomic_DNA"/>
</dbReference>
<sequence>MDSPFLTLVFLSLWFFFVHSQRNVVNLGTQPSPPSPPPPPAPPPPPLPPPPSPSPSPSSLPPPHRRSTPHRPPPPSRRHSPAVRSPPPPSPPAKQKLNLGKKIGLIFVGIVVIMQVSVVAFLLIIRRRLFAEH</sequence>
<name>A0ACC0MUH3_RHOML</name>
<accession>A0ACC0MUH3</accession>
<reference evidence="1" key="1">
    <citation type="submission" date="2022-02" db="EMBL/GenBank/DDBJ databases">
        <title>Plant Genome Project.</title>
        <authorList>
            <person name="Zhang R.-G."/>
        </authorList>
    </citation>
    <scope>NUCLEOTIDE SEQUENCE</scope>
    <source>
        <strain evidence="1">AT1</strain>
    </source>
</reference>
<gene>
    <name evidence="1" type="ORF">RHMOL_Rhmol08G0314900</name>
</gene>
<organism evidence="1 2">
    <name type="scientific">Rhododendron molle</name>
    <name type="common">Chinese azalea</name>
    <name type="synonym">Azalea mollis</name>
    <dbReference type="NCBI Taxonomy" id="49168"/>
    <lineage>
        <taxon>Eukaryota</taxon>
        <taxon>Viridiplantae</taxon>
        <taxon>Streptophyta</taxon>
        <taxon>Embryophyta</taxon>
        <taxon>Tracheophyta</taxon>
        <taxon>Spermatophyta</taxon>
        <taxon>Magnoliopsida</taxon>
        <taxon>eudicotyledons</taxon>
        <taxon>Gunneridae</taxon>
        <taxon>Pentapetalae</taxon>
        <taxon>asterids</taxon>
        <taxon>Ericales</taxon>
        <taxon>Ericaceae</taxon>
        <taxon>Ericoideae</taxon>
        <taxon>Rhodoreae</taxon>
        <taxon>Rhododendron</taxon>
    </lineage>
</organism>
<evidence type="ECO:0000313" key="2">
    <source>
        <dbReference type="Proteomes" id="UP001062846"/>
    </source>
</evidence>